<name>A0A1N6S0R1_9GAMM</name>
<evidence type="ECO:0000313" key="1">
    <source>
        <dbReference type="EMBL" id="SIQ34645.1"/>
    </source>
</evidence>
<organism evidence="1 2">
    <name type="scientific">Solilutibacter tolerans</name>
    <dbReference type="NCBI Taxonomy" id="1604334"/>
    <lineage>
        <taxon>Bacteria</taxon>
        <taxon>Pseudomonadati</taxon>
        <taxon>Pseudomonadota</taxon>
        <taxon>Gammaproteobacteria</taxon>
        <taxon>Lysobacterales</taxon>
        <taxon>Lysobacteraceae</taxon>
        <taxon>Solilutibacter</taxon>
    </lineage>
</organism>
<dbReference type="OrthoDB" id="7596455at2"/>
<protein>
    <submittedName>
        <fullName evidence="1">Uncharacterized protein</fullName>
    </submittedName>
</protein>
<dbReference type="AlphaFoldDB" id="A0A1N6S0R1"/>
<gene>
    <name evidence="1" type="ORF">SAMN05421546_1149</name>
</gene>
<evidence type="ECO:0000313" key="2">
    <source>
        <dbReference type="Proteomes" id="UP000241788"/>
    </source>
</evidence>
<proteinExistence type="predicted"/>
<dbReference type="STRING" id="1604334.SAMN05421546_1149"/>
<reference evidence="2" key="1">
    <citation type="submission" date="2017-01" db="EMBL/GenBank/DDBJ databases">
        <authorList>
            <person name="Varghese N."/>
            <person name="Submissions S."/>
        </authorList>
    </citation>
    <scope>NUCLEOTIDE SEQUENCE [LARGE SCALE GENOMIC DNA]</scope>
    <source>
        <strain evidence="2">UM1</strain>
    </source>
</reference>
<accession>A0A1N6S0R1</accession>
<dbReference type="RefSeq" id="WP_076586128.1">
    <property type="nucleotide sequence ID" value="NZ_FTLW01000002.1"/>
</dbReference>
<sequence>MSARKNNPSLEEILDSFAMEPNPSGEVLGRYLADFPQFAEDLVDLSQEMFQVGLVQDRELTSLDSNRISSAWSVLQASIGQPLADPLASLSQQVMGDLSEVLQVPRQVILAFWERRVLPASVPRQFLNRMASALDASAQSLIESLALPKQALARSHKADEKPTSDADKQAFEQVLRDAKVPEDQIAALLTEGA</sequence>
<dbReference type="EMBL" id="FTLW01000002">
    <property type="protein sequence ID" value="SIQ34645.1"/>
    <property type="molecule type" value="Genomic_DNA"/>
</dbReference>
<keyword evidence="2" id="KW-1185">Reference proteome</keyword>
<dbReference type="Proteomes" id="UP000241788">
    <property type="component" value="Unassembled WGS sequence"/>
</dbReference>